<dbReference type="AlphaFoldDB" id="A0A375FU94"/>
<dbReference type="GO" id="GO:0022857">
    <property type="term" value="F:transmembrane transporter activity"/>
    <property type="evidence" value="ECO:0007669"/>
    <property type="project" value="InterPro"/>
</dbReference>
<evidence type="ECO:0000256" key="1">
    <source>
        <dbReference type="ARBA" id="ARBA00004651"/>
    </source>
</evidence>
<feature type="transmembrane region" description="Helical" evidence="7">
    <location>
        <begin position="62"/>
        <end position="82"/>
    </location>
</feature>
<reference evidence="10" key="1">
    <citation type="submission" date="2018-01" db="EMBL/GenBank/DDBJ databases">
        <authorList>
            <person name="Gaut B.S."/>
            <person name="Morton B.R."/>
            <person name="Clegg M.T."/>
            <person name="Duvall M.R."/>
        </authorList>
    </citation>
    <scope>NUCLEOTIDE SEQUENCE [LARGE SCALE GENOMIC DNA]</scope>
</reference>
<dbReference type="GO" id="GO:0005886">
    <property type="term" value="C:plasma membrane"/>
    <property type="evidence" value="ECO:0007669"/>
    <property type="project" value="UniProtKB-SubCell"/>
</dbReference>
<feature type="transmembrane region" description="Helical" evidence="7">
    <location>
        <begin position="237"/>
        <end position="258"/>
    </location>
</feature>
<name>A0A375FU94_9BURK</name>
<dbReference type="PROSITE" id="PS50850">
    <property type="entry name" value="MFS"/>
    <property type="match status" value="1"/>
</dbReference>
<dbReference type="SUPFAM" id="SSF103473">
    <property type="entry name" value="MFS general substrate transporter"/>
    <property type="match status" value="1"/>
</dbReference>
<evidence type="ECO:0000256" key="7">
    <source>
        <dbReference type="SAM" id="Phobius"/>
    </source>
</evidence>
<feature type="transmembrane region" description="Helical" evidence="7">
    <location>
        <begin position="158"/>
        <end position="180"/>
    </location>
</feature>
<feature type="transmembrane region" description="Helical" evidence="7">
    <location>
        <begin position="389"/>
        <end position="407"/>
    </location>
</feature>
<dbReference type="InterPro" id="IPR036259">
    <property type="entry name" value="MFS_trans_sf"/>
</dbReference>
<dbReference type="Proteomes" id="UP000256862">
    <property type="component" value="Unassembled WGS sequence"/>
</dbReference>
<feature type="transmembrane region" description="Helical" evidence="7">
    <location>
        <begin position="331"/>
        <end position="353"/>
    </location>
</feature>
<feature type="transmembrane region" description="Helical" evidence="7">
    <location>
        <begin position="186"/>
        <end position="206"/>
    </location>
</feature>
<accession>A0A375FU94</accession>
<evidence type="ECO:0000256" key="6">
    <source>
        <dbReference type="ARBA" id="ARBA00023136"/>
    </source>
</evidence>
<evidence type="ECO:0000259" key="8">
    <source>
        <dbReference type="PROSITE" id="PS50850"/>
    </source>
</evidence>
<evidence type="ECO:0000256" key="5">
    <source>
        <dbReference type="ARBA" id="ARBA00022989"/>
    </source>
</evidence>
<evidence type="ECO:0000256" key="3">
    <source>
        <dbReference type="ARBA" id="ARBA00022475"/>
    </source>
</evidence>
<organism evidence="9 10">
    <name type="scientific">Cupriavidus oxalaticus</name>
    <dbReference type="NCBI Taxonomy" id="96344"/>
    <lineage>
        <taxon>Bacteria</taxon>
        <taxon>Pseudomonadati</taxon>
        <taxon>Pseudomonadota</taxon>
        <taxon>Betaproteobacteria</taxon>
        <taxon>Burkholderiales</taxon>
        <taxon>Burkholderiaceae</taxon>
        <taxon>Cupriavidus</taxon>
    </lineage>
</organism>
<evidence type="ECO:0000256" key="2">
    <source>
        <dbReference type="ARBA" id="ARBA00022448"/>
    </source>
</evidence>
<keyword evidence="2" id="KW-0813">Transport</keyword>
<feature type="transmembrane region" description="Helical" evidence="7">
    <location>
        <begin position="94"/>
        <end position="114"/>
    </location>
</feature>
<feature type="transmembrane region" description="Helical" evidence="7">
    <location>
        <begin position="303"/>
        <end position="325"/>
    </location>
</feature>
<feature type="transmembrane region" description="Helical" evidence="7">
    <location>
        <begin position="362"/>
        <end position="383"/>
    </location>
</feature>
<dbReference type="CDD" id="cd06173">
    <property type="entry name" value="MFS_MefA_like"/>
    <property type="match status" value="1"/>
</dbReference>
<evidence type="ECO:0000313" key="10">
    <source>
        <dbReference type="Proteomes" id="UP000256862"/>
    </source>
</evidence>
<dbReference type="PANTHER" id="PTHR23513">
    <property type="entry name" value="INTEGRAL MEMBRANE EFFLUX PROTEIN-RELATED"/>
    <property type="match status" value="1"/>
</dbReference>
<keyword evidence="3" id="KW-1003">Cell membrane</keyword>
<gene>
    <name evidence="9" type="ORF">CO2235_U780010</name>
</gene>
<dbReference type="InterPro" id="IPR020846">
    <property type="entry name" value="MFS_dom"/>
</dbReference>
<feature type="transmembrane region" description="Helical" evidence="7">
    <location>
        <begin position="270"/>
        <end position="291"/>
    </location>
</feature>
<sequence>MTKMAEQATDSPSRPAGGGTFAPLAQATFAVLWAATILGNVGSFMRDVASAWLATDLSSSPAAVATIQAAATLPVFLLAIPAGVLSDILDRRRFLIAIQIGLALVSGTLMMLAWRNALTIEILIGMAFLGGIGAALMGPTWQSIVPELVPQHELKRAVALNALGVNIARAIGPAMGGLLLAAFGAAVTYGMDLLSYVFVVAALLWWKRPARAADPLREHFLGAFRAGLRFTRAHSKLHVVLARAAVHFAFGSSIWALLPLVARQLLKGGASLYGVLLGAVGLGAILGALVMPRLQRRLDADGLMLLSAITTAVVMAGLCVAPPVWIALLLLLFLGAAWIIALTTLGGVAQAILPNWVRGRALAVYQMVFNGAMAAGSLVWGFVAQALGTPGGLLVAAAGMLAAALLLHRLRLPRGEEDLGPARHWPEPEGAADIAHDRGPVMILIEYCVRAPDRDAFLRAVHQLSEERLRDGAFNWGVMEDPADPELLTEWFLVESWAEHLRQHERVPHADADLQREVTRFHVGDKPPRVRHLLGVGLPPAPAAHH</sequence>
<feature type="transmembrane region" description="Helical" evidence="7">
    <location>
        <begin position="21"/>
        <end position="42"/>
    </location>
</feature>
<comment type="subcellular location">
    <subcellularLocation>
        <location evidence="1">Cell membrane</location>
        <topology evidence="1">Multi-pass membrane protein</topology>
    </subcellularLocation>
</comment>
<protein>
    <recommendedName>
        <fullName evidence="8">Major facilitator superfamily (MFS) profile domain-containing protein</fullName>
    </recommendedName>
</protein>
<keyword evidence="6 7" id="KW-0472">Membrane</keyword>
<dbReference type="Gene3D" id="1.20.1250.20">
    <property type="entry name" value="MFS general substrate transporter like domains"/>
    <property type="match status" value="1"/>
</dbReference>
<dbReference type="PANTHER" id="PTHR23513:SF11">
    <property type="entry name" value="STAPHYLOFERRIN A TRANSPORTER"/>
    <property type="match status" value="1"/>
</dbReference>
<evidence type="ECO:0000256" key="4">
    <source>
        <dbReference type="ARBA" id="ARBA00022692"/>
    </source>
</evidence>
<keyword evidence="5 7" id="KW-1133">Transmembrane helix</keyword>
<dbReference type="EMBL" id="OGUS01000085">
    <property type="protein sequence ID" value="SPC08030.1"/>
    <property type="molecule type" value="Genomic_DNA"/>
</dbReference>
<feature type="domain" description="Major facilitator superfamily (MFS) profile" evidence="8">
    <location>
        <begin position="28"/>
        <end position="416"/>
    </location>
</feature>
<dbReference type="InterPro" id="IPR010290">
    <property type="entry name" value="TM_effector"/>
</dbReference>
<comment type="caution">
    <text evidence="9">The sequence shown here is derived from an EMBL/GenBank/DDBJ whole genome shotgun (WGS) entry which is preliminary data.</text>
</comment>
<feature type="transmembrane region" description="Helical" evidence="7">
    <location>
        <begin position="120"/>
        <end position="137"/>
    </location>
</feature>
<proteinExistence type="predicted"/>
<dbReference type="Pfam" id="PF05977">
    <property type="entry name" value="MFS_3"/>
    <property type="match status" value="1"/>
</dbReference>
<evidence type="ECO:0000313" key="9">
    <source>
        <dbReference type="EMBL" id="SPC08030.1"/>
    </source>
</evidence>
<keyword evidence="4 7" id="KW-0812">Transmembrane</keyword>